<proteinExistence type="predicted"/>
<organism evidence="2 3">
    <name type="scientific">Coniella lustricola</name>
    <dbReference type="NCBI Taxonomy" id="2025994"/>
    <lineage>
        <taxon>Eukaryota</taxon>
        <taxon>Fungi</taxon>
        <taxon>Dikarya</taxon>
        <taxon>Ascomycota</taxon>
        <taxon>Pezizomycotina</taxon>
        <taxon>Sordariomycetes</taxon>
        <taxon>Sordariomycetidae</taxon>
        <taxon>Diaporthales</taxon>
        <taxon>Schizoparmaceae</taxon>
        <taxon>Coniella</taxon>
    </lineage>
</organism>
<name>A0A2T3AEH6_9PEZI</name>
<feature type="compositionally biased region" description="Low complexity" evidence="1">
    <location>
        <begin position="30"/>
        <end position="42"/>
    </location>
</feature>
<accession>A0A2T3AEH6</accession>
<gene>
    <name evidence="2" type="ORF">BD289DRAFT_504259</name>
</gene>
<reference evidence="2 3" key="1">
    <citation type="journal article" date="2018" name="Mycol. Prog.">
        <title>Coniella lustricola, a new species from submerged detritus.</title>
        <authorList>
            <person name="Raudabaugh D.B."/>
            <person name="Iturriaga T."/>
            <person name="Carver A."/>
            <person name="Mondo S."/>
            <person name="Pangilinan J."/>
            <person name="Lipzen A."/>
            <person name="He G."/>
            <person name="Amirebrahimi M."/>
            <person name="Grigoriev I.V."/>
            <person name="Miller A.N."/>
        </authorList>
    </citation>
    <scope>NUCLEOTIDE SEQUENCE [LARGE SCALE GENOMIC DNA]</scope>
    <source>
        <strain evidence="2 3">B22-T-1</strain>
    </source>
</reference>
<feature type="compositionally biased region" description="Basic and acidic residues" evidence="1">
    <location>
        <begin position="473"/>
        <end position="486"/>
    </location>
</feature>
<dbReference type="AlphaFoldDB" id="A0A2T3AEH6"/>
<feature type="compositionally biased region" description="Basic and acidic residues" evidence="1">
    <location>
        <begin position="403"/>
        <end position="421"/>
    </location>
</feature>
<evidence type="ECO:0000256" key="1">
    <source>
        <dbReference type="SAM" id="MobiDB-lite"/>
    </source>
</evidence>
<sequence>MNFTQPQTSDDQPQAGSTSYQTPSSVELASDLPSSEQSSSGLRESKDRERQREAQAAFAINAEVAALSPRTSQNAWGGNRAFSFSQLRANATTMPRMFRDSSATSTHRPEEPSNVHTVEQQPPAIDANTDSVWEPSLALGCIDVPNLSAREAARRHMLQWEHIYTYNRTNRPLAALHTISERLASARSVYEQLCGVSELDQHAEDNLPLVQRPSHQQEQIQRRVALLERTLLAYTSGEFDAMRSNITAALEGYQSGRIGFSGYFTLIYAGRIVDSGTCRSWADFTIDRQERLDRYCAQYGEGYLWWEPPLLAANGSGGEAEGARMLAKKCATLSISRDDTRLPVQDSSGRIFRDGACHYKVPLGFKKDDNLRRRQRVDVKIDSQGWSPQGDDHKKQPSGGKETQAEARLRRKRARDDRKDIIPAQPAPSTRKRRIPASIPHASALMQQSTKTLSATEGVKTPAAASTQTGTVADKEAQEARKREEANDSGPTIFFDMILDSGAELPLLLHDDLKLLGFNSKDMNAATVIELDCVGGLKGESLTFELLAGLELHDRPTNNAAGGSSSSAAAASSSSAAIHHHIRSPESHFFPTRVLMLGPDVKAPPFGGFSNNRLSGMLPFLAYYTASAPGNGKMSLGEERAEVLGKRNFPFGQRYHAFRNGHGDDDAGKQQQQHMAKIENAVAKIGGSHLGMQQVTFKYAMESGHVLLEQDTFSDDGRSIKTAMALTESDGTVIRVFQCVPSKKV</sequence>
<feature type="region of interest" description="Disordered" evidence="1">
    <location>
        <begin position="378"/>
        <end position="488"/>
    </location>
</feature>
<dbReference type="STRING" id="2025994.A0A2T3AEH6"/>
<feature type="compositionally biased region" description="Basic and acidic residues" evidence="1">
    <location>
        <begin position="43"/>
        <end position="53"/>
    </location>
</feature>
<dbReference type="InParanoid" id="A0A2T3AEH6"/>
<dbReference type="Proteomes" id="UP000241462">
    <property type="component" value="Unassembled WGS sequence"/>
</dbReference>
<dbReference type="OrthoDB" id="5376010at2759"/>
<dbReference type="EMBL" id="KZ678401">
    <property type="protein sequence ID" value="PSR94144.1"/>
    <property type="molecule type" value="Genomic_DNA"/>
</dbReference>
<feature type="compositionally biased region" description="Polar residues" evidence="1">
    <location>
        <begin position="1"/>
        <end position="27"/>
    </location>
</feature>
<evidence type="ECO:0000313" key="2">
    <source>
        <dbReference type="EMBL" id="PSR94144.1"/>
    </source>
</evidence>
<feature type="region of interest" description="Disordered" evidence="1">
    <location>
        <begin position="1"/>
        <end position="54"/>
    </location>
</feature>
<feature type="region of interest" description="Disordered" evidence="1">
    <location>
        <begin position="99"/>
        <end position="120"/>
    </location>
</feature>
<evidence type="ECO:0000313" key="3">
    <source>
        <dbReference type="Proteomes" id="UP000241462"/>
    </source>
</evidence>
<protein>
    <submittedName>
        <fullName evidence="2">Uncharacterized protein</fullName>
    </submittedName>
</protein>
<feature type="compositionally biased region" description="Polar residues" evidence="1">
    <location>
        <begin position="445"/>
        <end position="455"/>
    </location>
</feature>
<keyword evidence="3" id="KW-1185">Reference proteome</keyword>